<feature type="compositionally biased region" description="Polar residues" evidence="6">
    <location>
        <begin position="424"/>
        <end position="449"/>
    </location>
</feature>
<dbReference type="GO" id="GO:0005737">
    <property type="term" value="C:cytoplasm"/>
    <property type="evidence" value="ECO:0007669"/>
    <property type="project" value="TreeGrafter"/>
</dbReference>
<feature type="region of interest" description="Disordered" evidence="6">
    <location>
        <begin position="477"/>
        <end position="497"/>
    </location>
</feature>
<dbReference type="PROSITE" id="PS50011">
    <property type="entry name" value="PROTEIN_KINASE_DOM"/>
    <property type="match status" value="1"/>
</dbReference>
<keyword evidence="3" id="KW-0547">Nucleotide-binding</keyword>
<evidence type="ECO:0000256" key="1">
    <source>
        <dbReference type="ARBA" id="ARBA00022527"/>
    </source>
</evidence>
<feature type="region of interest" description="Disordered" evidence="6">
    <location>
        <begin position="620"/>
        <end position="644"/>
    </location>
</feature>
<proteinExistence type="predicted"/>
<reference evidence="9" key="1">
    <citation type="journal article" date="2014" name="Proc. Natl. Acad. Sci. U.S.A.">
        <title>Extensive sampling of basidiomycete genomes demonstrates inadequacy of the white-rot/brown-rot paradigm for wood decay fungi.</title>
        <authorList>
            <person name="Riley R."/>
            <person name="Salamov A.A."/>
            <person name="Brown D.W."/>
            <person name="Nagy L.G."/>
            <person name="Floudas D."/>
            <person name="Held B.W."/>
            <person name="Levasseur A."/>
            <person name="Lombard V."/>
            <person name="Morin E."/>
            <person name="Otillar R."/>
            <person name="Lindquist E.A."/>
            <person name="Sun H."/>
            <person name="LaButti K.M."/>
            <person name="Schmutz J."/>
            <person name="Jabbour D."/>
            <person name="Luo H."/>
            <person name="Baker S.E."/>
            <person name="Pisabarro A.G."/>
            <person name="Walton J.D."/>
            <person name="Blanchette R.A."/>
            <person name="Henrissat B."/>
            <person name="Martin F."/>
            <person name="Cullen D."/>
            <person name="Hibbett D.S."/>
            <person name="Grigoriev I.V."/>
        </authorList>
    </citation>
    <scope>NUCLEOTIDE SEQUENCE [LARGE SCALE GENOMIC DNA]</scope>
    <source>
        <strain evidence="9">CBS 339.88</strain>
    </source>
</reference>
<gene>
    <name evidence="8" type="ORF">GALMADRAFT_245664</name>
</gene>
<dbReference type="InterPro" id="IPR000719">
    <property type="entry name" value="Prot_kinase_dom"/>
</dbReference>
<protein>
    <recommendedName>
        <fullName evidence="7">Protein kinase domain-containing protein</fullName>
    </recommendedName>
</protein>
<dbReference type="GO" id="GO:0005524">
    <property type="term" value="F:ATP binding"/>
    <property type="evidence" value="ECO:0007669"/>
    <property type="project" value="UniProtKB-KW"/>
</dbReference>
<feature type="compositionally biased region" description="Polar residues" evidence="6">
    <location>
        <begin position="362"/>
        <end position="378"/>
    </location>
</feature>
<dbReference type="PANTHER" id="PTHR24346">
    <property type="entry name" value="MAP/MICROTUBULE AFFINITY-REGULATING KINASE"/>
    <property type="match status" value="1"/>
</dbReference>
<dbReference type="HOGENOM" id="CLU_400634_0_0_1"/>
<dbReference type="Proteomes" id="UP000027222">
    <property type="component" value="Unassembled WGS sequence"/>
</dbReference>
<keyword evidence="4" id="KW-0418">Kinase</keyword>
<dbReference type="PANTHER" id="PTHR24346:SF110">
    <property type="entry name" value="NON-SPECIFIC SERINE_THREONINE PROTEIN KINASE"/>
    <property type="match status" value="1"/>
</dbReference>
<sequence>MSRNGLLPAANVRSTTSQWLNTIEPEVAPSTYSHPAFVAYAAAHPRRTIPKFGPYLLLQTLDKGEFSRVKLGLHVQWGTEVAVKLIRRADSRVSVRQVEREIEVLKLLKHPNIVDLYDVIETDKYIGIILEYVPGENLLDHILARRYLREGKAAKFFSQFISGVWYIHQKGIVHGNLKLKNLLLDENGNIIITGLGFTSPSEHNNNDVTQLSLRQPCYAAPELVKSGGLDVGSAVDVWSCGVILYAMLAGYLPFGNEAASLDDTDLLHKHIVSTTLNFPQYVGEVAQNLLSVMLVHDPMRRTTLEGVVWHPWLAAYHTARADEMPNAFGRTLKELELAAMEKQYNKNLKRAAYLKQAANPGPSGQRQTQAQAQANVSGSVDRRPSAVSPPIVYRTPRRQSPPPEYVHNSYVDRSPMSPRDVPTEPSTPTQRANSRSTTRQPLPSSSQTPIQTYTQAAPSSYLPLTSVHATAMLATDDAGGSSLSSPPPKSPSTTANMMVSPSLKGVGGNWKDNATAVGGRVAGSKTPIPGPPPSWTEALIVKAHAMTVNGDTMNTKAKSAQLAPLPLPSPDSRHTSAVPSVEATVPLSEHDYSRLPEDHGVEWNVVLEEECLCDNCVASSRRSTDSADGPSKVHSLEGPTGAANMLSPSSFDSISISSCSVASSRTTSTDYGLYYTRWAISQDTIQE</sequence>
<evidence type="ECO:0000256" key="5">
    <source>
        <dbReference type="ARBA" id="ARBA00022840"/>
    </source>
</evidence>
<dbReference type="EMBL" id="KL142376">
    <property type="protein sequence ID" value="KDR77500.1"/>
    <property type="molecule type" value="Genomic_DNA"/>
</dbReference>
<organism evidence="8 9">
    <name type="scientific">Galerina marginata (strain CBS 339.88)</name>
    <dbReference type="NCBI Taxonomy" id="685588"/>
    <lineage>
        <taxon>Eukaryota</taxon>
        <taxon>Fungi</taxon>
        <taxon>Dikarya</taxon>
        <taxon>Basidiomycota</taxon>
        <taxon>Agaricomycotina</taxon>
        <taxon>Agaricomycetes</taxon>
        <taxon>Agaricomycetidae</taxon>
        <taxon>Agaricales</taxon>
        <taxon>Agaricineae</taxon>
        <taxon>Strophariaceae</taxon>
        <taxon>Galerina</taxon>
    </lineage>
</organism>
<dbReference type="AlphaFoldDB" id="A0A067T2W1"/>
<keyword evidence="2" id="KW-0808">Transferase</keyword>
<dbReference type="GO" id="GO:0004674">
    <property type="term" value="F:protein serine/threonine kinase activity"/>
    <property type="evidence" value="ECO:0007669"/>
    <property type="project" value="UniProtKB-KW"/>
</dbReference>
<name>A0A067T2W1_GALM3</name>
<accession>A0A067T2W1</accession>
<dbReference type="Gene3D" id="1.10.510.10">
    <property type="entry name" value="Transferase(Phosphotransferase) domain 1"/>
    <property type="match status" value="1"/>
</dbReference>
<evidence type="ECO:0000313" key="8">
    <source>
        <dbReference type="EMBL" id="KDR77500.1"/>
    </source>
</evidence>
<dbReference type="OrthoDB" id="193931at2759"/>
<evidence type="ECO:0000256" key="6">
    <source>
        <dbReference type="SAM" id="MobiDB-lite"/>
    </source>
</evidence>
<dbReference type="FunFam" id="1.10.510.10:FF:000571">
    <property type="entry name" value="Maternal embryonic leucine zipper kinase"/>
    <property type="match status" value="1"/>
</dbReference>
<dbReference type="FunFam" id="3.30.200.20:FF:000003">
    <property type="entry name" value="Non-specific serine/threonine protein kinase"/>
    <property type="match status" value="1"/>
</dbReference>
<dbReference type="GO" id="GO:0035556">
    <property type="term" value="P:intracellular signal transduction"/>
    <property type="evidence" value="ECO:0007669"/>
    <property type="project" value="TreeGrafter"/>
</dbReference>
<keyword evidence="5" id="KW-0067">ATP-binding</keyword>
<evidence type="ECO:0000256" key="2">
    <source>
        <dbReference type="ARBA" id="ARBA00022679"/>
    </source>
</evidence>
<feature type="domain" description="Protein kinase" evidence="7">
    <location>
        <begin position="55"/>
        <end position="313"/>
    </location>
</feature>
<dbReference type="Pfam" id="PF00069">
    <property type="entry name" value="Pkinase"/>
    <property type="match status" value="1"/>
</dbReference>
<dbReference type="InterPro" id="IPR011009">
    <property type="entry name" value="Kinase-like_dom_sf"/>
</dbReference>
<dbReference type="SUPFAM" id="SSF56112">
    <property type="entry name" value="Protein kinase-like (PK-like)"/>
    <property type="match status" value="1"/>
</dbReference>
<evidence type="ECO:0000259" key="7">
    <source>
        <dbReference type="PROSITE" id="PS50011"/>
    </source>
</evidence>
<dbReference type="STRING" id="685588.A0A067T2W1"/>
<feature type="region of interest" description="Disordered" evidence="6">
    <location>
        <begin position="357"/>
        <end position="449"/>
    </location>
</feature>
<evidence type="ECO:0000256" key="4">
    <source>
        <dbReference type="ARBA" id="ARBA00022777"/>
    </source>
</evidence>
<evidence type="ECO:0000313" key="9">
    <source>
        <dbReference type="Proteomes" id="UP000027222"/>
    </source>
</evidence>
<keyword evidence="9" id="KW-1185">Reference proteome</keyword>
<keyword evidence="1" id="KW-0723">Serine/threonine-protein kinase</keyword>
<evidence type="ECO:0000256" key="3">
    <source>
        <dbReference type="ARBA" id="ARBA00022741"/>
    </source>
</evidence>